<dbReference type="GO" id="GO:0042448">
    <property type="term" value="P:progesterone metabolic process"/>
    <property type="evidence" value="ECO:0007669"/>
    <property type="project" value="TreeGrafter"/>
</dbReference>
<sequence>INPILKLLGSFLQCSRLWVRDLKLKRKMPVASNAFQLGQMPLISFPKLAKKYGDVYQIYWGCIDVVVLNRAQLIREALFQHSREFARKPHFMSFQSVSGDKKSWTFSNHSNSHIKKSFEHQFASESKELVENLLKLCTQTQHFNLKHQLTVGLANAISALCFGKCYCDDDLEFRALLDNIDQFGQTVMVIRVMIDAIIKVLAESEDDPETTMAGLIGVGKDTLSTTIYWIVLLLAKHPDIQTNSMSSVTRWKDGTGCFQEYIYTQPMCFTSFVLNTIPHPTTSDVTLGISWSVNHDLLIWKNHEIFDPSRLLDEKGSLDKDFFESPLYFSIGSKSCKQ</sequence>
<dbReference type="PANTHER" id="PTHR24289:SF15">
    <property type="entry name" value="CYTOCHROME P450 FAMILY 1 SUBFAMILY B MEMBER 1"/>
    <property type="match status" value="1"/>
</dbReference>
<evidence type="ECO:0000256" key="4">
    <source>
        <dbReference type="ARBA" id="ARBA00023002"/>
    </source>
</evidence>
<reference evidence="7" key="1">
    <citation type="submission" date="2025-08" db="UniProtKB">
        <authorList>
            <consortium name="Ensembl"/>
        </authorList>
    </citation>
    <scope>IDENTIFICATION</scope>
</reference>
<dbReference type="PRINTS" id="PR00463">
    <property type="entry name" value="EP450I"/>
</dbReference>
<keyword evidence="6" id="KW-0503">Monooxygenase</keyword>
<evidence type="ECO:0000313" key="8">
    <source>
        <dbReference type="Proteomes" id="UP000265020"/>
    </source>
</evidence>
<keyword evidence="2" id="KW-0349">Heme</keyword>
<protein>
    <submittedName>
        <fullName evidence="7">Cytochrome P450, family 1, subfamily C, polypeptide 2</fullName>
    </submittedName>
</protein>
<comment type="similarity">
    <text evidence="1">Belongs to the cytochrome P450 family.</text>
</comment>
<dbReference type="GeneTree" id="ENSGT00950000183037"/>
<keyword evidence="5" id="KW-0408">Iron</keyword>
<dbReference type="STRING" id="28743.ENSCVAP00000010514"/>
<dbReference type="Proteomes" id="UP000265020">
    <property type="component" value="Unassembled WGS sequence"/>
</dbReference>
<dbReference type="GO" id="GO:0004508">
    <property type="term" value="F:steroid 17-alpha-monooxygenase activity"/>
    <property type="evidence" value="ECO:0007669"/>
    <property type="project" value="TreeGrafter"/>
</dbReference>
<reference evidence="7" key="2">
    <citation type="submission" date="2025-09" db="UniProtKB">
        <authorList>
            <consortium name="Ensembl"/>
        </authorList>
    </citation>
    <scope>IDENTIFICATION</scope>
</reference>
<dbReference type="SUPFAM" id="SSF48264">
    <property type="entry name" value="Cytochrome P450"/>
    <property type="match status" value="1"/>
</dbReference>
<dbReference type="Pfam" id="PF00067">
    <property type="entry name" value="p450"/>
    <property type="match status" value="1"/>
</dbReference>
<organism evidence="7 8">
    <name type="scientific">Cyprinodon variegatus</name>
    <name type="common">Sheepshead minnow</name>
    <dbReference type="NCBI Taxonomy" id="28743"/>
    <lineage>
        <taxon>Eukaryota</taxon>
        <taxon>Metazoa</taxon>
        <taxon>Chordata</taxon>
        <taxon>Craniata</taxon>
        <taxon>Vertebrata</taxon>
        <taxon>Euteleostomi</taxon>
        <taxon>Actinopterygii</taxon>
        <taxon>Neopterygii</taxon>
        <taxon>Teleostei</taxon>
        <taxon>Neoteleostei</taxon>
        <taxon>Acanthomorphata</taxon>
        <taxon>Ovalentaria</taxon>
        <taxon>Atherinomorphae</taxon>
        <taxon>Cyprinodontiformes</taxon>
        <taxon>Cyprinodontidae</taxon>
        <taxon>Cyprinodon</taxon>
    </lineage>
</organism>
<proteinExistence type="inferred from homology"/>
<evidence type="ECO:0000256" key="3">
    <source>
        <dbReference type="ARBA" id="ARBA00022723"/>
    </source>
</evidence>
<evidence type="ECO:0000256" key="2">
    <source>
        <dbReference type="ARBA" id="ARBA00022617"/>
    </source>
</evidence>
<evidence type="ECO:0000256" key="1">
    <source>
        <dbReference type="ARBA" id="ARBA00010617"/>
    </source>
</evidence>
<evidence type="ECO:0000256" key="5">
    <source>
        <dbReference type="ARBA" id="ARBA00023004"/>
    </source>
</evidence>
<dbReference type="AlphaFoldDB" id="A0A3Q2CXK1"/>
<dbReference type="GO" id="GO:0005506">
    <property type="term" value="F:iron ion binding"/>
    <property type="evidence" value="ECO:0007669"/>
    <property type="project" value="InterPro"/>
</dbReference>
<name>A0A3Q2CXK1_CYPVA</name>
<keyword evidence="4" id="KW-0560">Oxidoreductase</keyword>
<dbReference type="InterPro" id="IPR036396">
    <property type="entry name" value="Cyt_P450_sf"/>
</dbReference>
<evidence type="ECO:0000256" key="6">
    <source>
        <dbReference type="ARBA" id="ARBA00023033"/>
    </source>
</evidence>
<dbReference type="Ensembl" id="ENSCVAT00000017224.1">
    <property type="protein sequence ID" value="ENSCVAP00000010514.1"/>
    <property type="gene ID" value="ENSCVAG00000012660.1"/>
</dbReference>
<accession>A0A3Q2CXK1</accession>
<dbReference type="Gene3D" id="1.10.630.10">
    <property type="entry name" value="Cytochrome P450"/>
    <property type="match status" value="2"/>
</dbReference>
<dbReference type="GO" id="GO:0020037">
    <property type="term" value="F:heme binding"/>
    <property type="evidence" value="ECO:0007669"/>
    <property type="project" value="InterPro"/>
</dbReference>
<dbReference type="InterPro" id="IPR001128">
    <property type="entry name" value="Cyt_P450"/>
</dbReference>
<dbReference type="InterPro" id="IPR002401">
    <property type="entry name" value="Cyt_P450_E_grp-I"/>
</dbReference>
<evidence type="ECO:0000313" key="7">
    <source>
        <dbReference type="Ensembl" id="ENSCVAP00000010514.1"/>
    </source>
</evidence>
<keyword evidence="3" id="KW-0479">Metal-binding</keyword>
<dbReference type="PANTHER" id="PTHR24289">
    <property type="entry name" value="STEROID 17-ALPHA-HYDROXYLASE/17,20 LYASE"/>
    <property type="match status" value="1"/>
</dbReference>
<keyword evidence="8" id="KW-1185">Reference proteome</keyword>
<dbReference type="GO" id="GO:0042446">
    <property type="term" value="P:hormone biosynthetic process"/>
    <property type="evidence" value="ECO:0007669"/>
    <property type="project" value="TreeGrafter"/>
</dbReference>